<name>A0A8S5QHJ7_9CAUD</name>
<protein>
    <submittedName>
        <fullName evidence="1">Uncharacterized protein</fullName>
    </submittedName>
</protein>
<accession>A0A8S5QHJ7</accession>
<proteinExistence type="predicted"/>
<dbReference type="EMBL" id="BK015652">
    <property type="protein sequence ID" value="DAE18229.1"/>
    <property type="molecule type" value="Genomic_DNA"/>
</dbReference>
<sequence length="33" mass="4148">MYSVWLVLYGSILKNRVILRVYKYFIFIHSFFM</sequence>
<evidence type="ECO:0000313" key="1">
    <source>
        <dbReference type="EMBL" id="DAE18229.1"/>
    </source>
</evidence>
<organism evidence="1">
    <name type="scientific">Myoviridae sp. ctdNl2</name>
    <dbReference type="NCBI Taxonomy" id="2825140"/>
    <lineage>
        <taxon>Viruses</taxon>
        <taxon>Duplodnaviria</taxon>
        <taxon>Heunggongvirae</taxon>
        <taxon>Uroviricota</taxon>
        <taxon>Caudoviricetes</taxon>
    </lineage>
</organism>
<reference evidence="1" key="1">
    <citation type="journal article" date="2021" name="Proc. Natl. Acad. Sci. U.S.A.">
        <title>A Catalog of Tens of Thousands of Viruses from Human Metagenomes Reveals Hidden Associations with Chronic Diseases.</title>
        <authorList>
            <person name="Tisza M.J."/>
            <person name="Buck C.B."/>
        </authorList>
    </citation>
    <scope>NUCLEOTIDE SEQUENCE</scope>
    <source>
        <strain evidence="1">CtdNl2</strain>
    </source>
</reference>